<dbReference type="InterPro" id="IPR051519">
    <property type="entry name" value="PDE6D_unc-119_myristoyl-bd"/>
</dbReference>
<name>A0A8S1MAI9_PARPR</name>
<sequence length="187" mass="22227">MQAGQKIDQDYVRKLQEITKEFLCPISANIYNIQFLKFRIRDMESGQVLFEVERDPDEESIENLPLALQDEARRIKYHFGPLFFELKTIGAQLTFSVGDKPIKNFTIIERHYFRNVLLRSYEFQFPFCIPNSTNTWEHIYTIPEIDEDIKQLMIENPFDTKSDSFYFVGDTLVMHNKAEYDYSPINE</sequence>
<evidence type="ECO:0000313" key="3">
    <source>
        <dbReference type="Proteomes" id="UP000688137"/>
    </source>
</evidence>
<dbReference type="PANTHER" id="PTHR12951">
    <property type="entry name" value="RETINAL PROTEIN 4"/>
    <property type="match status" value="1"/>
</dbReference>
<dbReference type="AlphaFoldDB" id="A0A8S1MAI9"/>
<gene>
    <name evidence="2" type="ORF">PPRIM_AZ9-3.1.T0580118</name>
</gene>
<dbReference type="EMBL" id="CAJJDM010000059">
    <property type="protein sequence ID" value="CAD8077448.1"/>
    <property type="molecule type" value="Genomic_DNA"/>
</dbReference>
<evidence type="ECO:0000313" key="2">
    <source>
        <dbReference type="EMBL" id="CAD8077448.1"/>
    </source>
</evidence>
<dbReference type="GO" id="GO:0042953">
    <property type="term" value="P:lipoprotein transport"/>
    <property type="evidence" value="ECO:0007669"/>
    <property type="project" value="TreeGrafter"/>
</dbReference>
<dbReference type="OMA" id="CNSADMG"/>
<dbReference type="GO" id="GO:0008289">
    <property type="term" value="F:lipid binding"/>
    <property type="evidence" value="ECO:0007669"/>
    <property type="project" value="TreeGrafter"/>
</dbReference>
<dbReference type="GO" id="GO:0060271">
    <property type="term" value="P:cilium assembly"/>
    <property type="evidence" value="ECO:0007669"/>
    <property type="project" value="TreeGrafter"/>
</dbReference>
<reference evidence="2" key="1">
    <citation type="submission" date="2021-01" db="EMBL/GenBank/DDBJ databases">
        <authorList>
            <consortium name="Genoscope - CEA"/>
            <person name="William W."/>
        </authorList>
    </citation>
    <scope>NUCLEOTIDE SEQUENCE</scope>
</reference>
<keyword evidence="3" id="KW-1185">Reference proteome</keyword>
<dbReference type="GO" id="GO:0005929">
    <property type="term" value="C:cilium"/>
    <property type="evidence" value="ECO:0007669"/>
    <property type="project" value="TreeGrafter"/>
</dbReference>
<comment type="caution">
    <text evidence="2">The sequence shown here is derived from an EMBL/GenBank/DDBJ whole genome shotgun (WGS) entry which is preliminary data.</text>
</comment>
<dbReference type="Proteomes" id="UP000688137">
    <property type="component" value="Unassembled WGS sequence"/>
</dbReference>
<protein>
    <recommendedName>
        <fullName evidence="1">GMP phosphodiesterase delta subunit domain-containing protein</fullName>
    </recommendedName>
</protein>
<proteinExistence type="predicted"/>
<organism evidence="2 3">
    <name type="scientific">Paramecium primaurelia</name>
    <dbReference type="NCBI Taxonomy" id="5886"/>
    <lineage>
        <taxon>Eukaryota</taxon>
        <taxon>Sar</taxon>
        <taxon>Alveolata</taxon>
        <taxon>Ciliophora</taxon>
        <taxon>Intramacronucleata</taxon>
        <taxon>Oligohymenophorea</taxon>
        <taxon>Peniculida</taxon>
        <taxon>Parameciidae</taxon>
        <taxon>Paramecium</taxon>
    </lineage>
</organism>
<dbReference type="PANTHER" id="PTHR12951:SF1">
    <property type="entry name" value="PROTEIN UNC-119 HOMOLOG"/>
    <property type="match status" value="1"/>
</dbReference>
<dbReference type="InterPro" id="IPR008015">
    <property type="entry name" value="PDED_dom"/>
</dbReference>
<evidence type="ECO:0000259" key="1">
    <source>
        <dbReference type="Pfam" id="PF05351"/>
    </source>
</evidence>
<accession>A0A8S1MAI9</accession>
<dbReference type="Pfam" id="PF05351">
    <property type="entry name" value="GMP_PDE_delta"/>
    <property type="match status" value="1"/>
</dbReference>
<dbReference type="FunFam" id="2.70.50.40:FF:000003">
    <property type="entry name" value="UNC119 homologue, putative"/>
    <property type="match status" value="1"/>
</dbReference>
<feature type="domain" description="GMP phosphodiesterase delta subunit" evidence="1">
    <location>
        <begin position="28"/>
        <end position="182"/>
    </location>
</feature>